<evidence type="ECO:0000313" key="5">
    <source>
        <dbReference type="EMBL" id="SJS22908.1"/>
    </source>
</evidence>
<proteinExistence type="predicted"/>
<protein>
    <submittedName>
        <fullName evidence="4">Nif11-like leader peptide family natural product</fullName>
    </submittedName>
</protein>
<dbReference type="KEGG" id="pdf:CD630DERM_29620"/>
<sequence>MNEKLTKILEEAKNDDEFRKELIKTREQRDVMDSFCKVVTSRGYDMTVGELFSMGEEYTSNLLKSVNGGAAYPIEDWSDWYEDFFIMLSNI</sequence>
<evidence type="ECO:0000313" key="6">
    <source>
        <dbReference type="EMBL" id="VFD29917.1"/>
    </source>
</evidence>
<dbReference type="Proteomes" id="UP000878956">
    <property type="component" value="Unassembled WGS sequence"/>
</dbReference>
<reference evidence="4" key="2">
    <citation type="journal article" date="2018" name="Genome Biol.">
        <title>SKESA: strategic k-mer extension for scrupulous assemblies.</title>
        <authorList>
            <person name="Souvorov A."/>
            <person name="Agarwala R."/>
            <person name="Lipman D.J."/>
        </authorList>
    </citation>
    <scope>NUCLEOTIDE SEQUENCE</scope>
    <source>
        <strain evidence="4">HN1000</strain>
    </source>
</reference>
<dbReference type="RefSeq" id="WP_003439731.1">
    <property type="nucleotide sequence ID" value="NZ_AP031492.1"/>
</dbReference>
<dbReference type="EMBL" id="LK932525">
    <property type="protein sequence ID" value="CDS88723.1"/>
    <property type="molecule type" value="Genomic_DNA"/>
</dbReference>
<name>A0A031WBR6_CLODI</name>
<reference evidence="4" key="4">
    <citation type="submission" date="2021-06" db="EMBL/GenBank/DDBJ databases">
        <authorList>
            <consortium name="NCBI Pathogen Detection Project"/>
        </authorList>
    </citation>
    <scope>NUCLEOTIDE SEQUENCE</scope>
    <source>
        <strain evidence="4">HN1000</strain>
    </source>
</reference>
<dbReference type="EMBL" id="LK932849">
    <property type="protein sequence ID" value="CDS94704.1"/>
    <property type="molecule type" value="Genomic_DNA"/>
</dbReference>
<dbReference type="GeneID" id="66355369"/>
<evidence type="ECO:0000313" key="3">
    <source>
        <dbReference type="EMBL" id="CDS94704.1"/>
    </source>
</evidence>
<dbReference type="Proteomes" id="UP000189137">
    <property type="component" value="Unassembled WGS sequence"/>
</dbReference>
<dbReference type="EMBL" id="DAEPXK010000003">
    <property type="protein sequence ID" value="HBH1540929.1"/>
    <property type="molecule type" value="Genomic_DNA"/>
</dbReference>
<dbReference type="EMBL" id="LK932411">
    <property type="protein sequence ID" value="CDS89329.1"/>
    <property type="molecule type" value="Genomic_DNA"/>
</dbReference>
<dbReference type="AlphaFoldDB" id="A0A031WBR6"/>
<evidence type="ECO:0000313" key="2">
    <source>
        <dbReference type="EMBL" id="CDS89329.1"/>
    </source>
</evidence>
<dbReference type="EMBL" id="CAADAN010000002">
    <property type="protein sequence ID" value="VFD29917.1"/>
    <property type="molecule type" value="Genomic_DNA"/>
</dbReference>
<dbReference type="PATRIC" id="fig|1496.1373.peg.1913"/>
<accession>A0A031WBR6</accession>
<dbReference type="EMBL" id="FUPS01000004">
    <property type="protein sequence ID" value="SJS22908.1"/>
    <property type="molecule type" value="Genomic_DNA"/>
</dbReference>
<organism evidence="2">
    <name type="scientific">Clostridioides difficile</name>
    <name type="common">Peptoclostridium difficile</name>
    <dbReference type="NCBI Taxonomy" id="1496"/>
    <lineage>
        <taxon>Bacteria</taxon>
        <taxon>Bacillati</taxon>
        <taxon>Bacillota</taxon>
        <taxon>Clostridia</taxon>
        <taxon>Peptostreptococcales</taxon>
        <taxon>Peptostreptococcaceae</taxon>
        <taxon>Clostridioides</taxon>
    </lineage>
</organism>
<gene>
    <name evidence="3" type="ORF">BN1095_20077</name>
    <name evidence="1" type="ORF">BN1096_700123</name>
    <name evidence="2" type="ORF">BN1097_710124</name>
    <name evidence="4" type="ORF">KRM00_000382</name>
    <name evidence="6" type="ORF">SAMEA1402399_00861</name>
    <name evidence="5" type="ORF">SAMEA3375112_01625</name>
</gene>
<evidence type="ECO:0000313" key="8">
    <source>
        <dbReference type="Proteomes" id="UP000411588"/>
    </source>
</evidence>
<evidence type="ECO:0000313" key="7">
    <source>
        <dbReference type="Proteomes" id="UP000189137"/>
    </source>
</evidence>
<reference evidence="2" key="1">
    <citation type="submission" date="2014-07" db="EMBL/GenBank/DDBJ databases">
        <authorList>
            <person name="Monot Marc"/>
        </authorList>
    </citation>
    <scope>NUCLEOTIDE SEQUENCE</scope>
    <source>
        <strain evidence="3">7032989</strain>
        <strain evidence="2">7032994</strain>
    </source>
</reference>
<evidence type="ECO:0000313" key="4">
    <source>
        <dbReference type="EMBL" id="HBH1540929.1"/>
    </source>
</evidence>
<dbReference type="Proteomes" id="UP000411588">
    <property type="component" value="Unassembled WGS sequence"/>
</dbReference>
<reference evidence="6 8" key="3">
    <citation type="submission" date="2019-02" db="EMBL/GenBank/DDBJ databases">
        <authorList>
            <consortium name="Pathogen Informatics"/>
        </authorList>
    </citation>
    <scope>NUCLEOTIDE SEQUENCE [LARGE SCALE GENOMIC DNA]</scope>
    <source>
        <strain evidence="8">clo34</strain>
        <strain evidence="6">Clo34</strain>
        <strain evidence="5 7">VRECD0157</strain>
    </source>
</reference>
<evidence type="ECO:0000313" key="1">
    <source>
        <dbReference type="EMBL" id="CDS88723.1"/>
    </source>
</evidence>